<dbReference type="Gene3D" id="2.40.160.20">
    <property type="match status" value="1"/>
</dbReference>
<evidence type="ECO:0000256" key="2">
    <source>
        <dbReference type="PROSITE-ProRule" id="PRU00473"/>
    </source>
</evidence>
<dbReference type="Proteomes" id="UP001624684">
    <property type="component" value="Unassembled WGS sequence"/>
</dbReference>
<feature type="chain" id="PRO_5047149802" evidence="3">
    <location>
        <begin position="21"/>
        <end position="445"/>
    </location>
</feature>
<reference evidence="5 6" key="1">
    <citation type="submission" date="2024-11" db="EMBL/GenBank/DDBJ databases">
        <title>First Report of Moraxella oculi in Brazil in an Infectious Bovine Keratoconjunctivitis Outbreak.</title>
        <authorList>
            <person name="Carvalho C.V."/>
            <person name="Domingues R."/>
            <person name="Coutinho C."/>
            <person name="Honorio N.T.B.S."/>
            <person name="Faza D.R.L.R."/>
            <person name="Carvalho W.A."/>
            <person name="Machado A.B.F."/>
            <person name="Martins M.F."/>
            <person name="Gaspar E.B."/>
        </authorList>
    </citation>
    <scope>NUCLEOTIDE SEQUENCE [LARGE SCALE GENOMIC DNA]</scope>
    <source>
        <strain evidence="5 6">2117LE</strain>
    </source>
</reference>
<sequence length="445" mass="47591">MKLNKIAIAVLATAATAASAGVTVSPLLLGYHYNDEAHDKQREVLRTGKQLNPDHQVKDGVALDSDLWIGAGLGVELTPSTQLQVEYAVSNSDAKASDRSFNLDAANRFDSEQQTISGNFLIGTEQFTGYNANSKFKPYVLIGAGQQKTKIENQAAYVADNANAPYGKIAQGQNVAAGTEVTTSKDTIGNIGLGARYLVNDALALRGEARAIHNFDNKWWEGLALAGVEVTLGGRLAPAAAVIPVIPEPMPEPKPEPKPVITEPVTPVIIEDVVVDVDGDGVPDHVDACVGAPGSQVNNVVDARGCPQQVNVTEQLNIAPRVFFDRDQSVIKAQYRNEVAKVAQAMRAFPNATAIVEGHASKDSNRSSARYNQRLSEARANAVKAMLATEFGIAPNRLSAVGYGFNQPIESNDTEAGRVLNRRVVVKTTGQKVTTVEQTKDMVIR</sequence>
<gene>
    <name evidence="5" type="ORF">ACJHVH_07340</name>
</gene>
<accession>A0ABW8U803</accession>
<dbReference type="PANTHER" id="PTHR30329:SF21">
    <property type="entry name" value="LIPOPROTEIN YIAD-RELATED"/>
    <property type="match status" value="1"/>
</dbReference>
<dbReference type="SUPFAM" id="SSF103088">
    <property type="entry name" value="OmpA-like"/>
    <property type="match status" value="1"/>
</dbReference>
<evidence type="ECO:0000256" key="3">
    <source>
        <dbReference type="SAM" id="SignalP"/>
    </source>
</evidence>
<comment type="caution">
    <text evidence="5">The sequence shown here is derived from an EMBL/GenBank/DDBJ whole genome shotgun (WGS) entry which is preliminary data.</text>
</comment>
<feature type="signal peptide" evidence="3">
    <location>
        <begin position="1"/>
        <end position="20"/>
    </location>
</feature>
<dbReference type="Pfam" id="PF13505">
    <property type="entry name" value="OMP_b-brl"/>
    <property type="match status" value="1"/>
</dbReference>
<dbReference type="RefSeq" id="WP_249099548.1">
    <property type="nucleotide sequence ID" value="NZ_JAMBAQ010000006.1"/>
</dbReference>
<dbReference type="InterPro" id="IPR006665">
    <property type="entry name" value="OmpA-like"/>
</dbReference>
<evidence type="ECO:0000256" key="1">
    <source>
        <dbReference type="ARBA" id="ARBA00022729"/>
    </source>
</evidence>
<keyword evidence="2" id="KW-0472">Membrane</keyword>
<evidence type="ECO:0000259" key="4">
    <source>
        <dbReference type="PROSITE" id="PS51123"/>
    </source>
</evidence>
<dbReference type="PANTHER" id="PTHR30329">
    <property type="entry name" value="STATOR ELEMENT OF FLAGELLAR MOTOR COMPLEX"/>
    <property type="match status" value="1"/>
</dbReference>
<evidence type="ECO:0000313" key="6">
    <source>
        <dbReference type="Proteomes" id="UP001624684"/>
    </source>
</evidence>
<protein>
    <submittedName>
        <fullName evidence="5">OmpA family protein</fullName>
    </submittedName>
</protein>
<dbReference type="InterPro" id="IPR027385">
    <property type="entry name" value="Beta-barrel_OMP"/>
</dbReference>
<dbReference type="CDD" id="cd07185">
    <property type="entry name" value="OmpA_C-like"/>
    <property type="match status" value="1"/>
</dbReference>
<dbReference type="PROSITE" id="PS51123">
    <property type="entry name" value="OMPA_2"/>
    <property type="match status" value="1"/>
</dbReference>
<dbReference type="InterPro" id="IPR050330">
    <property type="entry name" value="Bact_OuterMem_StrucFunc"/>
</dbReference>
<dbReference type="SUPFAM" id="SSF56925">
    <property type="entry name" value="OMPA-like"/>
    <property type="match status" value="1"/>
</dbReference>
<dbReference type="EMBL" id="JBJJXE010000012">
    <property type="protein sequence ID" value="MFL1732803.1"/>
    <property type="molecule type" value="Genomic_DNA"/>
</dbReference>
<dbReference type="Pfam" id="PF00691">
    <property type="entry name" value="OmpA"/>
    <property type="match status" value="1"/>
</dbReference>
<feature type="domain" description="OmpA-like" evidence="4">
    <location>
        <begin position="311"/>
        <end position="432"/>
    </location>
</feature>
<keyword evidence="1 3" id="KW-0732">Signal</keyword>
<dbReference type="InterPro" id="IPR036737">
    <property type="entry name" value="OmpA-like_sf"/>
</dbReference>
<proteinExistence type="predicted"/>
<organism evidence="5 6">
    <name type="scientific">Moraxella oculi</name>
    <dbReference type="NCBI Taxonomy" id="2940516"/>
    <lineage>
        <taxon>Bacteria</taxon>
        <taxon>Pseudomonadati</taxon>
        <taxon>Pseudomonadota</taxon>
        <taxon>Gammaproteobacteria</taxon>
        <taxon>Moraxellales</taxon>
        <taxon>Moraxellaceae</taxon>
        <taxon>Moraxella</taxon>
    </lineage>
</organism>
<keyword evidence="6" id="KW-1185">Reference proteome</keyword>
<evidence type="ECO:0000313" key="5">
    <source>
        <dbReference type="EMBL" id="MFL1732803.1"/>
    </source>
</evidence>
<dbReference type="InterPro" id="IPR011250">
    <property type="entry name" value="OMP/PagP_B-barrel"/>
</dbReference>
<dbReference type="Gene3D" id="3.30.1330.60">
    <property type="entry name" value="OmpA-like domain"/>
    <property type="match status" value="1"/>
</dbReference>
<name>A0ABW8U803_9GAMM</name>